<dbReference type="Proteomes" id="UP000271974">
    <property type="component" value="Unassembled WGS sequence"/>
</dbReference>
<dbReference type="Pfam" id="PF26573">
    <property type="entry name" value="TPR_Epg5_2"/>
    <property type="match status" value="1"/>
</dbReference>
<evidence type="ECO:0000313" key="6">
    <source>
        <dbReference type="EMBL" id="RUS82661.1"/>
    </source>
</evidence>
<evidence type="ECO:0008006" key="8">
    <source>
        <dbReference type="Google" id="ProtNLM"/>
    </source>
</evidence>
<dbReference type="EMBL" id="RQTK01000276">
    <property type="protein sequence ID" value="RUS82661.1"/>
    <property type="molecule type" value="Genomic_DNA"/>
</dbReference>
<evidence type="ECO:0000313" key="7">
    <source>
        <dbReference type="Proteomes" id="UP000271974"/>
    </source>
</evidence>
<evidence type="ECO:0000256" key="1">
    <source>
        <dbReference type="ARBA" id="ARBA00010948"/>
    </source>
</evidence>
<organism evidence="6 7">
    <name type="scientific">Elysia chlorotica</name>
    <name type="common">Eastern emerald elysia</name>
    <name type="synonym">Sea slug</name>
    <dbReference type="NCBI Taxonomy" id="188477"/>
    <lineage>
        <taxon>Eukaryota</taxon>
        <taxon>Metazoa</taxon>
        <taxon>Spiralia</taxon>
        <taxon>Lophotrochozoa</taxon>
        <taxon>Mollusca</taxon>
        <taxon>Gastropoda</taxon>
        <taxon>Heterobranchia</taxon>
        <taxon>Euthyneura</taxon>
        <taxon>Panpulmonata</taxon>
        <taxon>Sacoglossa</taxon>
        <taxon>Placobranchoidea</taxon>
        <taxon>Plakobranchidae</taxon>
        <taxon>Elysia</taxon>
    </lineage>
</organism>
<proteinExistence type="inferred from homology"/>
<keyword evidence="7" id="KW-1185">Reference proteome</keyword>
<feature type="domain" description="Epg5-like central TPR repeats" evidence="4">
    <location>
        <begin position="1460"/>
        <end position="1848"/>
    </location>
</feature>
<comment type="caution">
    <text evidence="6">The sequence shown here is derived from an EMBL/GenBank/DDBJ whole genome shotgun (WGS) entry which is preliminary data.</text>
</comment>
<feature type="domain" description="Epg5-like TPR" evidence="5">
    <location>
        <begin position="971"/>
        <end position="1200"/>
    </location>
</feature>
<dbReference type="Pfam" id="PF26103">
    <property type="entry name" value="TPR_Epg5"/>
    <property type="match status" value="1"/>
</dbReference>
<dbReference type="InterPro" id="IPR059030">
    <property type="entry name" value="TPR_Epg5_mid"/>
</dbReference>
<dbReference type="PANTHER" id="PTHR31139">
    <property type="entry name" value="ECTOPIC P GRANULES PROTEIN 5 HOMOLOG"/>
    <property type="match status" value="1"/>
</dbReference>
<evidence type="ECO:0000259" key="5">
    <source>
        <dbReference type="Pfam" id="PF26573"/>
    </source>
</evidence>
<dbReference type="InterPro" id="IPR058750">
    <property type="entry name" value="TPR_Epg5"/>
</dbReference>
<dbReference type="InterPro" id="IPR051436">
    <property type="entry name" value="Autophagy-related_EPG5"/>
</dbReference>
<dbReference type="STRING" id="188477.A0A433TMB0"/>
<feature type="non-terminal residue" evidence="6">
    <location>
        <position position="1"/>
    </location>
</feature>
<accession>A0A433TMB0</accession>
<sequence length="2344" mass="264523">IQNEMKKEGHEFVEILSNYFRARHQLSGAEEDVRELQKKYAELQEEWWIQHTRNAIATVSGGHCVDQSRVTATHQYTQRELQKEAVEATATVLKNMRETIANHLCLYAYSAQLSKLQVESYIHTLYMSCPKIFAVPKNASIQVRSRITEDEAIQIQRFRDCISILFMFHRKPTKDSEFTESIRRWTVRLTSSLLRVARFEEHLFVLNHVLRCPSGVSQWASELVQCPICLTSSPVALQSGVSNAGLDHIVTAMATVLMPVKAREEFMCQMRINVTDASLQLERNWILVDSDGEEDEDPSNAWLYLHENDIVAILGQFPLRQVFSSILLASLSDSGVVDYDVRRSTEPMMIRLFAFSTVFIQVLSEGLTTYSLARYRQLNKRLGRLIRQTVSFISDHWLNFKTHYGPLMALSSLARLQAEFDQLFMRATYKILTAQKLGSWQFMADMPYTMVSLGSLWQLLWVLHQGQGQVVDLELLPSVEQCEAYLKDPDSWQQLADNLLHTTTSESIYLLTTFANMAGCRSSGETCFIRTVTLEVFEIAYICSHTREFCSKVGRELLSGIIQTHPVALSFLLSRVSQVMEKVGRMALYLFSDLPVGVWQPTDPDLLILRQWLLNFSLGTMENQLAQNILAKINWDVFEETGRLVVDVRLHRHVALLLVEAYTKYISDKRAGFFIMEGMRQMSSYLAPGSSVEQTFNNWAWELALRLKLHRQSVLLHSHCASLGEDFQPPTLGSDMWLVPLVKEVGKKTPIACYTALTMTSIGHDITSFINEGLDLLAVLTTSYQFTSAIHVLSCVLPLFVDCQQYLLENVTFIQVVQEIISADESLFKSTRSAIMKVDFPGIVTAQFAEMIQAQITSHLSLGKAEAMISFWLKVIFKVCKFFTCRNSCYIADTIIRWCFVKKGVVEVTSEIFKNNYEKFCIAAKSRQGMVTSIFQWLASANTLPSYMDSSSLPEFPWLAYMILYVEGESEINSRLWQTLVQELHSPAGPSVDNALKVAVGKLGLEQAPSSGRLVIYRWAQQALDTPFDHPLLPILWQRFFTLYLGRQIYDSRYVNQRASVGERFFDSLSYSGMLKRMQKRLFETANFHTNFDPQKQKILRQSSHSPSTPPAGGLENLPFDTAVAGATAGSAREDELEYTSSREFHLMLASLYQTYSLWLGEPRLHDANLYLPALPPQYEAMRLNQVFQGFNGPWLEFVDLDGIQYTLSCLAADWRKRLTCVATSTRVGRRGTMLEPENASQRIIRRLGRYDTPKPPPPLQAMQSPVPEISGTVLQDQDSLVHLIRADLDVITRFTKIFSTRVAQHCALDNSFIELIPLLYRNVSKTVTLTASCRSKVNPLHKCSGPAVLPVKIKEAELQEQPRRQMDENRVEHKQLMIEALLPTPANLVMAAVHTENAITWLIKQSQQQDKRSKFNQTACILFFTMTEMVSEDTDLYPPSKQFFTSCVEVLGQHFVSHDPDQVTALLQMCLDRPQIAGLVSPHFDPNICSAPQLLDMYGQLVHILQPRSSDLVFMLLSKFDINKWLVTASPSESQRKRLVETLGSAMMACGAELPNEIRMVYGIYLKHLRNVLETNFPANLHAVFDMVLQGSASEQLSTQVWEVLLSTAFSHVLSMSEEGQSGETTPGQPKKVKCVDMRLSTAQVKELVDWVSSYFMHSRMSDKHLKSFGLLAKWGRYVSYVGFLIGSLVRGYTVKVLTGAGDMNPYYVIEMVWQPLVAVFSPWLQPVATSPDVFESPWLEADDTLAIIIMQAFRDAVMFVYNEINKIWPGSGSGVLSLLLMYYLTCVATKTTPDNVASLYTSELGQLPWRDLKPDLQLLETMTRVREAASPACFSLVSEVMIQVEWFPLLSDYRRHWQPDFVSRAELSVAVLLVQGHVHPLYGQNEGLCRLLNEAILYEWSLVTQEGFTCVCSWFLQLCNPRCVLAERSSYLALGLRLLKQIAEFHTEATWKGMVSYKRQSYVHCVVQQMCQLTYENTGVSEEQLSTVLVNLMSEIETVESSVPLIEAQMEESVSLVKEVLSLLNNSNPAGPWLPLVESTVTAWLRESPNSLILVPSISAASQGLASLGHMAAVMEAALEAYFVRDQPSSAGPDCPKGWPYVLSVFRVPQLNQAGYVEEALAKNAFLVLYAYLQHQVKLRDSSPNNGKQDLDLMAQVLEWSSKAEPNTENDGKLVLWWNFLLETAARQITSLSSPGSVPVTGTVNILLRFVELLAQTGQERSGKGILGAIGFGRSSNISARMRVLARALSAFLSVRVSSPDKVHLDSTARTFPFSVKTAYGGDLVALLRNKAYAQYSETIKETVAVCQDPSQTVLHVVPLMQRLAAILFPDKNYLLDIAVMK</sequence>
<dbReference type="PANTHER" id="PTHR31139:SF4">
    <property type="entry name" value="ECTOPIC P GRANULES PROTEIN 5 HOMOLOG"/>
    <property type="match status" value="1"/>
</dbReference>
<comment type="similarity">
    <text evidence="1">Belongs to the EPG5 family.</text>
</comment>
<evidence type="ECO:0000259" key="4">
    <source>
        <dbReference type="Pfam" id="PF26103"/>
    </source>
</evidence>
<dbReference type="GO" id="GO:0097352">
    <property type="term" value="P:autophagosome maturation"/>
    <property type="evidence" value="ECO:0007669"/>
    <property type="project" value="TreeGrafter"/>
</dbReference>
<dbReference type="OrthoDB" id="75419at2759"/>
<dbReference type="GO" id="GO:0005737">
    <property type="term" value="C:cytoplasm"/>
    <property type="evidence" value="ECO:0007669"/>
    <property type="project" value="TreeGrafter"/>
</dbReference>
<keyword evidence="2" id="KW-0072">Autophagy</keyword>
<evidence type="ECO:0000256" key="2">
    <source>
        <dbReference type="ARBA" id="ARBA00023006"/>
    </source>
</evidence>
<gene>
    <name evidence="6" type="ORF">EGW08_009564</name>
</gene>
<feature type="coiled-coil region" evidence="3">
    <location>
        <begin position="19"/>
        <end position="46"/>
    </location>
</feature>
<name>A0A433TMB0_ELYCH</name>
<evidence type="ECO:0000256" key="3">
    <source>
        <dbReference type="SAM" id="Coils"/>
    </source>
</evidence>
<protein>
    <recommendedName>
        <fullName evidence="8">Ectopic P granules protein 5 homolog</fullName>
    </recommendedName>
</protein>
<reference evidence="6 7" key="1">
    <citation type="submission" date="2019-01" db="EMBL/GenBank/DDBJ databases">
        <title>A draft genome assembly of the solar-powered sea slug Elysia chlorotica.</title>
        <authorList>
            <person name="Cai H."/>
            <person name="Li Q."/>
            <person name="Fang X."/>
            <person name="Li J."/>
            <person name="Curtis N.E."/>
            <person name="Altenburger A."/>
            <person name="Shibata T."/>
            <person name="Feng M."/>
            <person name="Maeda T."/>
            <person name="Schwartz J.A."/>
            <person name="Shigenobu S."/>
            <person name="Lundholm N."/>
            <person name="Nishiyama T."/>
            <person name="Yang H."/>
            <person name="Hasebe M."/>
            <person name="Li S."/>
            <person name="Pierce S.K."/>
            <person name="Wang J."/>
        </authorList>
    </citation>
    <scope>NUCLEOTIDE SEQUENCE [LARGE SCALE GENOMIC DNA]</scope>
    <source>
        <strain evidence="6">EC2010</strain>
        <tissue evidence="6">Whole organism of an adult</tissue>
    </source>
</reference>
<keyword evidence="3" id="KW-0175">Coiled coil</keyword>